<keyword evidence="1" id="KW-0723">Serine/threonine-protein kinase</keyword>
<comment type="caution">
    <text evidence="7">The sequence shown here is derived from an EMBL/GenBank/DDBJ whole genome shotgun (WGS) entry which is preliminary data.</text>
</comment>
<dbReference type="GO" id="GO:0004674">
    <property type="term" value="F:protein serine/threonine kinase activity"/>
    <property type="evidence" value="ECO:0007669"/>
    <property type="project" value="UniProtKB-KW"/>
</dbReference>
<keyword evidence="5" id="KW-0067">ATP-binding</keyword>
<sequence>MLSQQIRHQIRHPIDFYGFFPGGFKIRHYLSRSDTRSTGLTVGSSVWLWVRQRWWLWVEDLARSMALFFVAVAYESIGPNEEWWSNHVDEIIEMLKFIVKHGRSEMGVPELGWTTQKVFHLMNLLVNGCKPLFPGESGVDQLAEIIKILGTPTREEIKCMIPHYTHFKFPQIKAHPWHKVCSYGIYKINYLSFLLE</sequence>
<dbReference type="GO" id="GO:0005524">
    <property type="term" value="F:ATP binding"/>
    <property type="evidence" value="ECO:0007669"/>
    <property type="project" value="UniProtKB-KW"/>
</dbReference>
<evidence type="ECO:0000256" key="2">
    <source>
        <dbReference type="ARBA" id="ARBA00022679"/>
    </source>
</evidence>
<dbReference type="InterPro" id="IPR050591">
    <property type="entry name" value="GSK-3"/>
</dbReference>
<keyword evidence="2 7" id="KW-0808">Transferase</keyword>
<evidence type="ECO:0000256" key="5">
    <source>
        <dbReference type="ARBA" id="ARBA00022840"/>
    </source>
</evidence>
<keyword evidence="3" id="KW-0547">Nucleotide-binding</keyword>
<dbReference type="Pfam" id="PF06454">
    <property type="entry name" value="THH1_TOM1-3_dom"/>
    <property type="match status" value="1"/>
</dbReference>
<evidence type="ECO:0000313" key="7">
    <source>
        <dbReference type="EMBL" id="KAF5791498.1"/>
    </source>
</evidence>
<evidence type="ECO:0000313" key="8">
    <source>
        <dbReference type="Proteomes" id="UP000215914"/>
    </source>
</evidence>
<dbReference type="InterPro" id="IPR009457">
    <property type="entry name" value="THH1/TOM1/TOM3_dom"/>
</dbReference>
<evidence type="ECO:0000256" key="1">
    <source>
        <dbReference type="ARBA" id="ARBA00022527"/>
    </source>
</evidence>
<evidence type="ECO:0000256" key="3">
    <source>
        <dbReference type="ARBA" id="ARBA00022741"/>
    </source>
</evidence>
<dbReference type="Proteomes" id="UP000215914">
    <property type="component" value="Unassembled WGS sequence"/>
</dbReference>
<evidence type="ECO:0000256" key="4">
    <source>
        <dbReference type="ARBA" id="ARBA00022777"/>
    </source>
</evidence>
<keyword evidence="8" id="KW-1185">Reference proteome</keyword>
<keyword evidence="4" id="KW-0418">Kinase</keyword>
<reference evidence="7" key="1">
    <citation type="journal article" date="2017" name="Nature">
        <title>The sunflower genome provides insights into oil metabolism, flowering and Asterid evolution.</title>
        <authorList>
            <person name="Badouin H."/>
            <person name="Gouzy J."/>
            <person name="Grassa C.J."/>
            <person name="Murat F."/>
            <person name="Staton S.E."/>
            <person name="Cottret L."/>
            <person name="Lelandais-Briere C."/>
            <person name="Owens G.L."/>
            <person name="Carrere S."/>
            <person name="Mayjonade B."/>
            <person name="Legrand L."/>
            <person name="Gill N."/>
            <person name="Kane N.C."/>
            <person name="Bowers J.E."/>
            <person name="Hubner S."/>
            <person name="Bellec A."/>
            <person name="Berard A."/>
            <person name="Berges H."/>
            <person name="Blanchet N."/>
            <person name="Boniface M.C."/>
            <person name="Brunel D."/>
            <person name="Catrice O."/>
            <person name="Chaidir N."/>
            <person name="Claudel C."/>
            <person name="Donnadieu C."/>
            <person name="Faraut T."/>
            <person name="Fievet G."/>
            <person name="Helmstetter N."/>
            <person name="King M."/>
            <person name="Knapp S.J."/>
            <person name="Lai Z."/>
            <person name="Le Paslier M.C."/>
            <person name="Lippi Y."/>
            <person name="Lorenzon L."/>
            <person name="Mandel J.R."/>
            <person name="Marage G."/>
            <person name="Marchand G."/>
            <person name="Marquand E."/>
            <person name="Bret-Mestries E."/>
            <person name="Morien E."/>
            <person name="Nambeesan S."/>
            <person name="Nguyen T."/>
            <person name="Pegot-Espagnet P."/>
            <person name="Pouilly N."/>
            <person name="Raftis F."/>
            <person name="Sallet E."/>
            <person name="Schiex T."/>
            <person name="Thomas J."/>
            <person name="Vandecasteele C."/>
            <person name="Vares D."/>
            <person name="Vear F."/>
            <person name="Vautrin S."/>
            <person name="Crespi M."/>
            <person name="Mangin B."/>
            <person name="Burke J.M."/>
            <person name="Salse J."/>
            <person name="Munos S."/>
            <person name="Vincourt P."/>
            <person name="Rieseberg L.H."/>
            <person name="Langlade N.B."/>
        </authorList>
    </citation>
    <scope>NUCLEOTIDE SEQUENCE</scope>
    <source>
        <tissue evidence="7">Leaves</tissue>
    </source>
</reference>
<proteinExistence type="predicted"/>
<evidence type="ECO:0000259" key="6">
    <source>
        <dbReference type="Pfam" id="PF06454"/>
    </source>
</evidence>
<feature type="domain" description="THH1/TOM1/TOM3" evidence="6">
    <location>
        <begin position="99"/>
        <end position="133"/>
    </location>
</feature>
<dbReference type="AlphaFoldDB" id="A0A9K3N9L3"/>
<dbReference type="EMBL" id="MNCJ02000324">
    <property type="protein sequence ID" value="KAF5791498.1"/>
    <property type="molecule type" value="Genomic_DNA"/>
</dbReference>
<dbReference type="Gene3D" id="1.10.510.10">
    <property type="entry name" value="Transferase(Phosphotransferase) domain 1"/>
    <property type="match status" value="1"/>
</dbReference>
<dbReference type="PANTHER" id="PTHR24057">
    <property type="entry name" value="GLYCOGEN SYNTHASE KINASE-3 ALPHA"/>
    <property type="match status" value="1"/>
</dbReference>
<protein>
    <recommendedName>
        <fullName evidence="6">THH1/TOM1/TOM3 domain-containing protein</fullName>
    </recommendedName>
</protein>
<dbReference type="Gramene" id="mRNA:HanXRQr2_Chr09g0395461">
    <property type="protein sequence ID" value="mRNA:HanXRQr2_Chr09g0395461"/>
    <property type="gene ID" value="HanXRQr2_Chr09g0395461"/>
</dbReference>
<organism evidence="7 8">
    <name type="scientific">Helianthus annuus</name>
    <name type="common">Common sunflower</name>
    <dbReference type="NCBI Taxonomy" id="4232"/>
    <lineage>
        <taxon>Eukaryota</taxon>
        <taxon>Viridiplantae</taxon>
        <taxon>Streptophyta</taxon>
        <taxon>Embryophyta</taxon>
        <taxon>Tracheophyta</taxon>
        <taxon>Spermatophyta</taxon>
        <taxon>Magnoliopsida</taxon>
        <taxon>eudicotyledons</taxon>
        <taxon>Gunneridae</taxon>
        <taxon>Pentapetalae</taxon>
        <taxon>asterids</taxon>
        <taxon>campanulids</taxon>
        <taxon>Asterales</taxon>
        <taxon>Asteraceae</taxon>
        <taxon>Asteroideae</taxon>
        <taxon>Heliantheae alliance</taxon>
        <taxon>Heliantheae</taxon>
        <taxon>Helianthus</taxon>
    </lineage>
</organism>
<reference evidence="7" key="2">
    <citation type="submission" date="2020-06" db="EMBL/GenBank/DDBJ databases">
        <title>Helianthus annuus Genome sequencing and assembly Release 2.</title>
        <authorList>
            <person name="Gouzy J."/>
            <person name="Langlade N."/>
            <person name="Munos S."/>
        </authorList>
    </citation>
    <scope>NUCLEOTIDE SEQUENCE</scope>
    <source>
        <tissue evidence="7">Leaves</tissue>
    </source>
</reference>
<name>A0A9K3N9L3_HELAN</name>
<accession>A0A9K3N9L3</accession>
<dbReference type="PANTHER" id="PTHR24057:SF60">
    <property type="entry name" value="SHAGGY-RELATED PROTEIN KINASE THETA"/>
    <property type="match status" value="1"/>
</dbReference>
<gene>
    <name evidence="7" type="ORF">HanXRQr2_Chr09g0395461</name>
</gene>